<feature type="region of interest" description="Disordered" evidence="1">
    <location>
        <begin position="328"/>
        <end position="353"/>
    </location>
</feature>
<evidence type="ECO:0000313" key="2">
    <source>
        <dbReference type="EMBL" id="EDW64077.2"/>
    </source>
</evidence>
<evidence type="ECO:0000256" key="1">
    <source>
        <dbReference type="SAM" id="MobiDB-lite"/>
    </source>
</evidence>
<dbReference type="OrthoDB" id="7989813at2759"/>
<reference evidence="2 3" key="1">
    <citation type="journal article" date="2007" name="Nature">
        <title>Evolution of genes and genomes on the Drosophila phylogeny.</title>
        <authorList>
            <consortium name="Drosophila 12 Genomes Consortium"/>
            <person name="Clark A.G."/>
            <person name="Eisen M.B."/>
            <person name="Smith D.R."/>
            <person name="Bergman C.M."/>
            <person name="Oliver B."/>
            <person name="Markow T.A."/>
            <person name="Kaufman T.C."/>
            <person name="Kellis M."/>
            <person name="Gelbart W."/>
            <person name="Iyer V.N."/>
            <person name="Pollard D.A."/>
            <person name="Sackton T.B."/>
            <person name="Larracuente A.M."/>
            <person name="Singh N.D."/>
            <person name="Abad J.P."/>
            <person name="Abt D.N."/>
            <person name="Adryan B."/>
            <person name="Aguade M."/>
            <person name="Akashi H."/>
            <person name="Anderson W.W."/>
            <person name="Aquadro C.F."/>
            <person name="Ardell D.H."/>
            <person name="Arguello R."/>
            <person name="Artieri C.G."/>
            <person name="Barbash D.A."/>
            <person name="Barker D."/>
            <person name="Barsanti P."/>
            <person name="Batterham P."/>
            <person name="Batzoglou S."/>
            <person name="Begun D."/>
            <person name="Bhutkar A."/>
            <person name="Blanco E."/>
            <person name="Bosak S.A."/>
            <person name="Bradley R.K."/>
            <person name="Brand A.D."/>
            <person name="Brent M.R."/>
            <person name="Brooks A.N."/>
            <person name="Brown R.H."/>
            <person name="Butlin R.K."/>
            <person name="Caggese C."/>
            <person name="Calvi B.R."/>
            <person name="Bernardo de Carvalho A."/>
            <person name="Caspi A."/>
            <person name="Castrezana S."/>
            <person name="Celniker S.E."/>
            <person name="Chang J.L."/>
            <person name="Chapple C."/>
            <person name="Chatterji S."/>
            <person name="Chinwalla A."/>
            <person name="Civetta A."/>
            <person name="Clifton S.W."/>
            <person name="Comeron J.M."/>
            <person name="Costello J.C."/>
            <person name="Coyne J.A."/>
            <person name="Daub J."/>
            <person name="David R.G."/>
            <person name="Delcher A.L."/>
            <person name="Delehaunty K."/>
            <person name="Do C.B."/>
            <person name="Ebling H."/>
            <person name="Edwards K."/>
            <person name="Eickbush T."/>
            <person name="Evans J.D."/>
            <person name="Filipski A."/>
            <person name="Findeiss S."/>
            <person name="Freyhult E."/>
            <person name="Fulton L."/>
            <person name="Fulton R."/>
            <person name="Garcia A.C."/>
            <person name="Gardiner A."/>
            <person name="Garfield D.A."/>
            <person name="Garvin B.E."/>
            <person name="Gibson G."/>
            <person name="Gilbert D."/>
            <person name="Gnerre S."/>
            <person name="Godfrey J."/>
            <person name="Good R."/>
            <person name="Gotea V."/>
            <person name="Gravely B."/>
            <person name="Greenberg A.J."/>
            <person name="Griffiths-Jones S."/>
            <person name="Gross S."/>
            <person name="Guigo R."/>
            <person name="Gustafson E.A."/>
            <person name="Haerty W."/>
            <person name="Hahn M.W."/>
            <person name="Halligan D.L."/>
            <person name="Halpern A.L."/>
            <person name="Halter G.M."/>
            <person name="Han M.V."/>
            <person name="Heger A."/>
            <person name="Hillier L."/>
            <person name="Hinrichs A.S."/>
            <person name="Holmes I."/>
            <person name="Hoskins R.A."/>
            <person name="Hubisz M.J."/>
            <person name="Hultmark D."/>
            <person name="Huntley M.A."/>
            <person name="Jaffe D.B."/>
            <person name="Jagadeeshan S."/>
            <person name="Jeck W.R."/>
            <person name="Johnson J."/>
            <person name="Jones C.D."/>
            <person name="Jordan W.C."/>
            <person name="Karpen G.H."/>
            <person name="Kataoka E."/>
            <person name="Keightley P.D."/>
            <person name="Kheradpour P."/>
            <person name="Kirkness E.F."/>
            <person name="Koerich L.B."/>
            <person name="Kristiansen K."/>
            <person name="Kudrna D."/>
            <person name="Kulathinal R.J."/>
            <person name="Kumar S."/>
            <person name="Kwok R."/>
            <person name="Lander E."/>
            <person name="Langley C.H."/>
            <person name="Lapoint R."/>
            <person name="Lazzaro B.P."/>
            <person name="Lee S.J."/>
            <person name="Levesque L."/>
            <person name="Li R."/>
            <person name="Lin C.F."/>
            <person name="Lin M.F."/>
            <person name="Lindblad-Toh K."/>
            <person name="Llopart A."/>
            <person name="Long M."/>
            <person name="Low L."/>
            <person name="Lozovsky E."/>
            <person name="Lu J."/>
            <person name="Luo M."/>
            <person name="Machado C.A."/>
            <person name="Makalowski W."/>
            <person name="Marzo M."/>
            <person name="Matsuda M."/>
            <person name="Matzkin L."/>
            <person name="McAllister B."/>
            <person name="McBride C.S."/>
            <person name="McKernan B."/>
            <person name="McKernan K."/>
            <person name="Mendez-Lago M."/>
            <person name="Minx P."/>
            <person name="Mollenhauer M.U."/>
            <person name="Montooth K."/>
            <person name="Mount S.M."/>
            <person name="Mu X."/>
            <person name="Myers E."/>
            <person name="Negre B."/>
            <person name="Newfeld S."/>
            <person name="Nielsen R."/>
            <person name="Noor M.A."/>
            <person name="O'Grady P."/>
            <person name="Pachter L."/>
            <person name="Papaceit M."/>
            <person name="Parisi M.J."/>
            <person name="Parisi M."/>
            <person name="Parts L."/>
            <person name="Pedersen J.S."/>
            <person name="Pesole G."/>
            <person name="Phillippy A.M."/>
            <person name="Ponting C.P."/>
            <person name="Pop M."/>
            <person name="Porcelli D."/>
            <person name="Powell J.R."/>
            <person name="Prohaska S."/>
            <person name="Pruitt K."/>
            <person name="Puig M."/>
            <person name="Quesneville H."/>
            <person name="Ram K.R."/>
            <person name="Rand D."/>
            <person name="Rasmussen M.D."/>
            <person name="Reed L.K."/>
            <person name="Reenan R."/>
            <person name="Reily A."/>
            <person name="Remington K.A."/>
            <person name="Rieger T.T."/>
            <person name="Ritchie M.G."/>
            <person name="Robin C."/>
            <person name="Rogers Y.H."/>
            <person name="Rohde C."/>
            <person name="Rozas J."/>
            <person name="Rubenfield M.J."/>
            <person name="Ruiz A."/>
            <person name="Russo S."/>
            <person name="Salzberg S.L."/>
            <person name="Sanchez-Gracia A."/>
            <person name="Saranga D.J."/>
            <person name="Sato H."/>
            <person name="Schaeffer S.W."/>
            <person name="Schatz M.C."/>
            <person name="Schlenke T."/>
            <person name="Schwartz R."/>
            <person name="Segarra C."/>
            <person name="Singh R.S."/>
            <person name="Sirot L."/>
            <person name="Sirota M."/>
            <person name="Sisneros N.B."/>
            <person name="Smith C.D."/>
            <person name="Smith T.F."/>
            <person name="Spieth J."/>
            <person name="Stage D.E."/>
            <person name="Stark A."/>
            <person name="Stephan W."/>
            <person name="Strausberg R.L."/>
            <person name="Strempel S."/>
            <person name="Sturgill D."/>
            <person name="Sutton G."/>
            <person name="Sutton G.G."/>
            <person name="Tao W."/>
            <person name="Teichmann S."/>
            <person name="Tobari Y.N."/>
            <person name="Tomimura Y."/>
            <person name="Tsolas J.M."/>
            <person name="Valente V.L."/>
            <person name="Venter E."/>
            <person name="Venter J.C."/>
            <person name="Vicario S."/>
            <person name="Vieira F.G."/>
            <person name="Vilella A.J."/>
            <person name="Villasante A."/>
            <person name="Walenz B."/>
            <person name="Wang J."/>
            <person name="Wasserman M."/>
            <person name="Watts T."/>
            <person name="Wilson D."/>
            <person name="Wilson R.K."/>
            <person name="Wing R.A."/>
            <person name="Wolfner M.F."/>
            <person name="Wong A."/>
            <person name="Wong G.K."/>
            <person name="Wu C.I."/>
            <person name="Wu G."/>
            <person name="Yamamoto D."/>
            <person name="Yang H.P."/>
            <person name="Yang S.P."/>
            <person name="Yorke J.A."/>
            <person name="Yoshida K."/>
            <person name="Zdobnov E."/>
            <person name="Zhang P."/>
            <person name="Zhang Y."/>
            <person name="Zimin A.V."/>
            <person name="Baldwin J."/>
            <person name="Abdouelleil A."/>
            <person name="Abdulkadir J."/>
            <person name="Abebe A."/>
            <person name="Abera B."/>
            <person name="Abreu J."/>
            <person name="Acer S.C."/>
            <person name="Aftuck L."/>
            <person name="Alexander A."/>
            <person name="An P."/>
            <person name="Anderson E."/>
            <person name="Anderson S."/>
            <person name="Arachi H."/>
            <person name="Azer M."/>
            <person name="Bachantsang P."/>
            <person name="Barry A."/>
            <person name="Bayul T."/>
            <person name="Berlin A."/>
            <person name="Bessette D."/>
            <person name="Bloom T."/>
            <person name="Blye J."/>
            <person name="Boguslavskiy L."/>
            <person name="Bonnet C."/>
            <person name="Boukhgalter B."/>
            <person name="Bourzgui I."/>
            <person name="Brown A."/>
            <person name="Cahill P."/>
            <person name="Channer S."/>
            <person name="Cheshatsang Y."/>
            <person name="Chuda L."/>
            <person name="Citroen M."/>
            <person name="Collymore A."/>
            <person name="Cooke P."/>
            <person name="Costello M."/>
            <person name="D'Aco K."/>
            <person name="Daza R."/>
            <person name="De Haan G."/>
            <person name="DeGray S."/>
            <person name="DeMaso C."/>
            <person name="Dhargay N."/>
            <person name="Dooley K."/>
            <person name="Dooley E."/>
            <person name="Doricent M."/>
            <person name="Dorje P."/>
            <person name="Dorjee K."/>
            <person name="Dupes A."/>
            <person name="Elong R."/>
            <person name="Falk J."/>
            <person name="Farina A."/>
            <person name="Faro S."/>
            <person name="Ferguson D."/>
            <person name="Fisher S."/>
            <person name="Foley C.D."/>
            <person name="Franke A."/>
            <person name="Friedrich D."/>
            <person name="Gadbois L."/>
            <person name="Gearin G."/>
            <person name="Gearin C.R."/>
            <person name="Giannoukos G."/>
            <person name="Goode T."/>
            <person name="Graham J."/>
            <person name="Grandbois E."/>
            <person name="Grewal S."/>
            <person name="Gyaltsen K."/>
            <person name="Hafez N."/>
            <person name="Hagos B."/>
            <person name="Hall J."/>
            <person name="Henson C."/>
            <person name="Hollinger A."/>
            <person name="Honan T."/>
            <person name="Huard M.D."/>
            <person name="Hughes L."/>
            <person name="Hurhula B."/>
            <person name="Husby M.E."/>
            <person name="Kamat A."/>
            <person name="Kanga B."/>
            <person name="Kashin S."/>
            <person name="Khazanovich D."/>
            <person name="Kisner P."/>
            <person name="Lance K."/>
            <person name="Lara M."/>
            <person name="Lee W."/>
            <person name="Lennon N."/>
            <person name="Letendre F."/>
            <person name="LeVine R."/>
            <person name="Lipovsky A."/>
            <person name="Liu X."/>
            <person name="Liu J."/>
            <person name="Liu S."/>
            <person name="Lokyitsang T."/>
            <person name="Lokyitsang Y."/>
            <person name="Lubonja R."/>
            <person name="Lui A."/>
            <person name="MacDonald P."/>
            <person name="Magnisalis V."/>
            <person name="Maru K."/>
            <person name="Matthews C."/>
            <person name="McCusker W."/>
            <person name="McDonough S."/>
            <person name="Mehta T."/>
            <person name="Meldrim J."/>
            <person name="Meneus L."/>
            <person name="Mihai O."/>
            <person name="Mihalev A."/>
            <person name="Mihova T."/>
            <person name="Mittelman R."/>
            <person name="Mlenga V."/>
            <person name="Montmayeur A."/>
            <person name="Mulrain L."/>
            <person name="Navidi A."/>
            <person name="Naylor J."/>
            <person name="Negash T."/>
            <person name="Nguyen T."/>
            <person name="Nguyen N."/>
            <person name="Nicol R."/>
            <person name="Norbu C."/>
            <person name="Norbu N."/>
            <person name="Novod N."/>
            <person name="O'Neill B."/>
            <person name="Osman S."/>
            <person name="Markiewicz E."/>
            <person name="Oyono O.L."/>
            <person name="Patti C."/>
            <person name="Phunkhang P."/>
            <person name="Pierre F."/>
            <person name="Priest M."/>
            <person name="Raghuraman S."/>
            <person name="Rege F."/>
            <person name="Reyes R."/>
            <person name="Rise C."/>
            <person name="Rogov P."/>
            <person name="Ross K."/>
            <person name="Ryan E."/>
            <person name="Settipalli S."/>
            <person name="Shea T."/>
            <person name="Sherpa N."/>
            <person name="Shi L."/>
            <person name="Shih D."/>
            <person name="Sparrow T."/>
            <person name="Spaulding J."/>
            <person name="Stalker J."/>
            <person name="Stange-Thomann N."/>
            <person name="Stavropoulos S."/>
            <person name="Stone C."/>
            <person name="Strader C."/>
            <person name="Tesfaye S."/>
            <person name="Thomson T."/>
            <person name="Thoulutsang Y."/>
            <person name="Thoulutsang D."/>
            <person name="Topham K."/>
            <person name="Topping I."/>
            <person name="Tsamla T."/>
            <person name="Vassiliev H."/>
            <person name="Vo A."/>
            <person name="Wangchuk T."/>
            <person name="Wangdi T."/>
            <person name="Weiand M."/>
            <person name="Wilkinson J."/>
            <person name="Wilson A."/>
            <person name="Yadav S."/>
            <person name="Young G."/>
            <person name="Yu Q."/>
            <person name="Zembek L."/>
            <person name="Zhong D."/>
            <person name="Zimmer A."/>
            <person name="Zwirko Z."/>
            <person name="Jaffe D.B."/>
            <person name="Alvarez P."/>
            <person name="Brockman W."/>
            <person name="Butler J."/>
            <person name="Chin C."/>
            <person name="Gnerre S."/>
            <person name="Grabherr M."/>
            <person name="Kleber M."/>
            <person name="Mauceli E."/>
            <person name="MacCallum I."/>
        </authorList>
    </citation>
    <scope>NUCLEOTIDE SEQUENCE [LARGE SCALE GENOMIC DNA]</scope>
    <source>
        <strain evidence="3">Tucson 15010-1051.87</strain>
    </source>
</reference>
<gene>
    <name evidence="2" type="primary">Dvir\GJ24483</name>
    <name evidence="2" type="ORF">Dvir_GJ24483</name>
</gene>
<dbReference type="HOGENOM" id="CLU_761349_0_0_1"/>
<dbReference type="KEGG" id="dvi:6627326"/>
<evidence type="ECO:0000313" key="3">
    <source>
        <dbReference type="Proteomes" id="UP000008792"/>
    </source>
</evidence>
<dbReference type="eggNOG" id="ENOG502TCUI">
    <property type="taxonomic scope" value="Eukaryota"/>
</dbReference>
<dbReference type="AlphaFoldDB" id="B4LU90"/>
<dbReference type="EMBL" id="CH940649">
    <property type="protein sequence ID" value="EDW64077.2"/>
    <property type="molecule type" value="Genomic_DNA"/>
</dbReference>
<accession>B4LU90</accession>
<feature type="region of interest" description="Disordered" evidence="1">
    <location>
        <begin position="163"/>
        <end position="225"/>
    </location>
</feature>
<dbReference type="InParanoid" id="B4LU90"/>
<sequence length="421" mass="47925">MDAYSKYLHDEQFNTNQGSTQTESNAPMHSHPTVLRQRLQFNNSSSSNPRVSTRCKKMRQEKSKTQPRPKEVIQKATQTCIRHSQPPPEPHSRKIRPPNQPQQKQQQQQQQQQQNFRHTETQVHRCPNRATRQVDAPSYRMELSYMQPKSLFNVDYAPQSRRALRLPPLPPSNKASMLDRDGAGGDRLLYRNSNFGKESSRGRSENSEDPLFNPVEVKESSSMLQSAREHCRKTKAHFNAKYADKNDPGTDSDSKCDSDNSLKTVITTKSGENLRTVVRSQIEMQELLHQSINKMTEMTDRLVLSTNSRLILPSLGLSGESECSLIQKNTPNLSKSPANPQKDVRGSAGWAPGTRSENPLCLEELVSTKVIAPMMRRVQRMYLNNLQEEMKLMEELERVPCQVSDLYKSADVPPGLSKQLK</sequence>
<proteinExistence type="predicted"/>
<feature type="compositionally biased region" description="Polar residues" evidence="1">
    <location>
        <begin position="328"/>
        <end position="339"/>
    </location>
</feature>
<name>B4LU90_DROVI</name>
<protein>
    <submittedName>
        <fullName evidence="2">Uncharacterized protein</fullName>
    </submittedName>
</protein>
<dbReference type="Proteomes" id="UP000008792">
    <property type="component" value="Unassembled WGS sequence"/>
</dbReference>
<feature type="compositionally biased region" description="Polar residues" evidence="1">
    <location>
        <begin position="13"/>
        <end position="27"/>
    </location>
</feature>
<feature type="compositionally biased region" description="Low complexity" evidence="1">
    <location>
        <begin position="101"/>
        <end position="114"/>
    </location>
</feature>
<dbReference type="STRING" id="7244.B4LU90"/>
<feature type="compositionally biased region" description="Basic and acidic residues" evidence="1">
    <location>
        <begin position="58"/>
        <end position="73"/>
    </location>
</feature>
<feature type="region of interest" description="Disordered" evidence="1">
    <location>
        <begin position="1"/>
        <end position="128"/>
    </location>
</feature>
<keyword evidence="3" id="KW-1185">Reference proteome</keyword>
<organism evidence="2 3">
    <name type="scientific">Drosophila virilis</name>
    <name type="common">Fruit fly</name>
    <dbReference type="NCBI Taxonomy" id="7244"/>
    <lineage>
        <taxon>Eukaryota</taxon>
        <taxon>Metazoa</taxon>
        <taxon>Ecdysozoa</taxon>
        <taxon>Arthropoda</taxon>
        <taxon>Hexapoda</taxon>
        <taxon>Insecta</taxon>
        <taxon>Pterygota</taxon>
        <taxon>Neoptera</taxon>
        <taxon>Endopterygota</taxon>
        <taxon>Diptera</taxon>
        <taxon>Brachycera</taxon>
        <taxon>Muscomorpha</taxon>
        <taxon>Ephydroidea</taxon>
        <taxon>Drosophilidae</taxon>
        <taxon>Drosophila</taxon>
    </lineage>
</organism>
<feature type="compositionally biased region" description="Polar residues" evidence="1">
    <location>
        <begin position="39"/>
        <end position="51"/>
    </location>
</feature>